<dbReference type="Proteomes" id="UP001651158">
    <property type="component" value="Unassembled WGS sequence"/>
</dbReference>
<proteinExistence type="predicted"/>
<organism evidence="2 3">
    <name type="scientific">Taenia crassiceps</name>
    <dbReference type="NCBI Taxonomy" id="6207"/>
    <lineage>
        <taxon>Eukaryota</taxon>
        <taxon>Metazoa</taxon>
        <taxon>Spiralia</taxon>
        <taxon>Lophotrochozoa</taxon>
        <taxon>Platyhelminthes</taxon>
        <taxon>Cestoda</taxon>
        <taxon>Eucestoda</taxon>
        <taxon>Cyclophyllidea</taxon>
        <taxon>Taeniidae</taxon>
        <taxon>Taenia</taxon>
    </lineage>
</organism>
<feature type="region of interest" description="Disordered" evidence="1">
    <location>
        <begin position="265"/>
        <end position="345"/>
    </location>
</feature>
<evidence type="ECO:0000313" key="2">
    <source>
        <dbReference type="EMBL" id="KAL5109707.1"/>
    </source>
</evidence>
<sequence>MGALYSVNKHGIPTKVLESKVKESGLKSLDQKTNNHQVDSNPTRVPNNSQNKTDSLKTDPSVAESPFDTPIDSRNVEKYSELKKLQRLSRDAEVRRLKSTNVSPVGGRKKNARSKQENTIQSSISTHFGDQSMLSKFIQAGVGYAFMRDNETNTIQPIFPNNALAYGDEDKAPDDVARKKQARTVNESGSGIRLRTCARATNIVNLDDGDSKDQNAMYPKGDTSTRSTKDQSCHSKFQRDNHVLNSSSQDCQKNWISFNQNGMKRQSTNPNLCCKPSSPALRRKLSDSKNDTTPYRPNKKPIYSSASPKVVSRHNVVHSTGRKGSKSPKRTKNRSPSTRGKVCTLQSPPQPNKFRFFLKETEEINSMLNDPDDRRIRTICERFQCDLDIYAKNLIGGFMQYTVDIAAPNASSLLGCVKNLDSALGWHIAPQLNCGYSQK</sequence>
<evidence type="ECO:0000256" key="1">
    <source>
        <dbReference type="SAM" id="MobiDB-lite"/>
    </source>
</evidence>
<reference evidence="2 3" key="1">
    <citation type="journal article" date="2022" name="Front. Cell. Infect. Microbiol.">
        <title>The Genomes of Two Strains of Taenia crassiceps the Animal Model for the Study of Human Cysticercosis.</title>
        <authorList>
            <person name="Bobes R.J."/>
            <person name="Estrada K."/>
            <person name="Rios-Valencia D.G."/>
            <person name="Calderon-Gallegos A."/>
            <person name="de la Torre P."/>
            <person name="Carrero J.C."/>
            <person name="Sanchez-Flores A."/>
            <person name="Laclette J.P."/>
        </authorList>
    </citation>
    <scope>NUCLEOTIDE SEQUENCE [LARGE SCALE GENOMIC DNA]</scope>
    <source>
        <strain evidence="2">WFUcys</strain>
    </source>
</reference>
<feature type="compositionally biased region" description="Polar residues" evidence="1">
    <location>
        <begin position="31"/>
        <end position="53"/>
    </location>
</feature>
<feature type="compositionally biased region" description="Basic residues" evidence="1">
    <location>
        <begin position="311"/>
        <end position="333"/>
    </location>
</feature>
<protein>
    <submittedName>
        <fullName evidence="2">Uncharacterized protein</fullName>
    </submittedName>
</protein>
<keyword evidence="3" id="KW-1185">Reference proteome</keyword>
<evidence type="ECO:0000313" key="3">
    <source>
        <dbReference type="Proteomes" id="UP001651158"/>
    </source>
</evidence>
<feature type="region of interest" description="Disordered" evidence="1">
    <location>
        <begin position="1"/>
        <end position="75"/>
    </location>
</feature>
<dbReference type="EMBL" id="JAKROA010000002">
    <property type="protein sequence ID" value="KAL5109707.1"/>
    <property type="molecule type" value="Genomic_DNA"/>
</dbReference>
<accession>A0ABR4QJF2</accession>
<name>A0ABR4QJF2_9CEST</name>
<feature type="region of interest" description="Disordered" evidence="1">
    <location>
        <begin position="101"/>
        <end position="120"/>
    </location>
</feature>
<feature type="region of interest" description="Disordered" evidence="1">
    <location>
        <begin position="205"/>
        <end position="232"/>
    </location>
</feature>
<gene>
    <name evidence="2" type="ORF">TcWFU_000573</name>
</gene>
<comment type="caution">
    <text evidence="2">The sequence shown here is derived from an EMBL/GenBank/DDBJ whole genome shotgun (WGS) entry which is preliminary data.</text>
</comment>